<organism evidence="2">
    <name type="scientific">bioreactor metagenome</name>
    <dbReference type="NCBI Taxonomy" id="1076179"/>
    <lineage>
        <taxon>unclassified sequences</taxon>
        <taxon>metagenomes</taxon>
        <taxon>ecological metagenomes</taxon>
    </lineage>
</organism>
<comment type="caution">
    <text evidence="2">The sequence shown here is derived from an EMBL/GenBank/DDBJ whole genome shotgun (WGS) entry which is preliminary data.</text>
</comment>
<dbReference type="GO" id="GO:0016787">
    <property type="term" value="F:hydrolase activity"/>
    <property type="evidence" value="ECO:0007669"/>
    <property type="project" value="UniProtKB-KW"/>
</dbReference>
<feature type="domain" description="Peptidase S55" evidence="1">
    <location>
        <begin position="1"/>
        <end position="70"/>
    </location>
</feature>
<sequence>MQQESPAAKGFVVKITDEALLETTGGIVQGMSGSPVIQNGRIIGAVTHVFINDPTRGYGMFVEWMLKQIE</sequence>
<gene>
    <name evidence="2" type="primary">spoIVB_21</name>
    <name evidence="2" type="ORF">SDC9_200748</name>
</gene>
<dbReference type="EMBL" id="VSSQ01119864">
    <property type="protein sequence ID" value="MPN53084.1"/>
    <property type="molecule type" value="Genomic_DNA"/>
</dbReference>
<keyword evidence="2" id="KW-0378">Hydrolase</keyword>
<protein>
    <submittedName>
        <fullName evidence="2">SpoIVB peptidase</fullName>
        <ecNumber evidence="2">3.4.21.116</ecNumber>
    </submittedName>
</protein>
<evidence type="ECO:0000313" key="2">
    <source>
        <dbReference type="EMBL" id="MPN53084.1"/>
    </source>
</evidence>
<name>A0A645IXH6_9ZZZZ</name>
<evidence type="ECO:0000259" key="1">
    <source>
        <dbReference type="PROSITE" id="PS51494"/>
    </source>
</evidence>
<dbReference type="PROSITE" id="PS51494">
    <property type="entry name" value="SPOIVB"/>
    <property type="match status" value="1"/>
</dbReference>
<dbReference type="SUPFAM" id="SSF50494">
    <property type="entry name" value="Trypsin-like serine proteases"/>
    <property type="match status" value="1"/>
</dbReference>
<dbReference type="InterPro" id="IPR008763">
    <property type="entry name" value="Peptidase_S55"/>
</dbReference>
<dbReference type="AlphaFoldDB" id="A0A645IXH6"/>
<proteinExistence type="predicted"/>
<reference evidence="2" key="1">
    <citation type="submission" date="2019-08" db="EMBL/GenBank/DDBJ databases">
        <authorList>
            <person name="Kucharzyk K."/>
            <person name="Murdoch R.W."/>
            <person name="Higgins S."/>
            <person name="Loffler F."/>
        </authorList>
    </citation>
    <scope>NUCLEOTIDE SEQUENCE</scope>
</reference>
<dbReference type="InterPro" id="IPR009003">
    <property type="entry name" value="Peptidase_S1_PA"/>
</dbReference>
<dbReference type="Pfam" id="PF05580">
    <property type="entry name" value="Peptidase_S55"/>
    <property type="match status" value="1"/>
</dbReference>
<dbReference type="EC" id="3.4.21.116" evidence="2"/>
<accession>A0A645IXH6</accession>